<evidence type="ECO:0000256" key="1">
    <source>
        <dbReference type="SAM" id="MobiDB-lite"/>
    </source>
</evidence>
<comment type="caution">
    <text evidence="3">The sequence shown here is derived from an EMBL/GenBank/DDBJ whole genome shotgun (WGS) entry which is preliminary data.</text>
</comment>
<dbReference type="OrthoDB" id="1731983at2759"/>
<evidence type="ECO:0000313" key="3">
    <source>
        <dbReference type="EMBL" id="OJD23832.1"/>
    </source>
</evidence>
<feature type="region of interest" description="Disordered" evidence="1">
    <location>
        <begin position="1"/>
        <end position="43"/>
    </location>
</feature>
<dbReference type="CDD" id="cd08948">
    <property type="entry name" value="5beta-POR_like_SDR_a"/>
    <property type="match status" value="1"/>
</dbReference>
<reference evidence="3 4" key="1">
    <citation type="submission" date="2015-08" db="EMBL/GenBank/DDBJ databases">
        <title>Emmonsia species relationships and genome sequence.</title>
        <authorList>
            <person name="Cuomo C.A."/>
            <person name="Schwartz I.S."/>
            <person name="Kenyon C."/>
            <person name="De Hoog G.S."/>
            <person name="Govender N.P."/>
            <person name="Botha A."/>
            <person name="Moreno L."/>
            <person name="De Vries M."/>
            <person name="Munoz J.F."/>
            <person name="Stielow J.B."/>
        </authorList>
    </citation>
    <scope>NUCLEOTIDE SEQUENCE [LARGE SCALE GENOMIC DNA]</scope>
    <source>
        <strain evidence="3 4">EI222</strain>
    </source>
</reference>
<feature type="domain" description="PRISE-like Rossmann-fold" evidence="2">
    <location>
        <begin position="81"/>
        <end position="354"/>
    </location>
</feature>
<protein>
    <recommendedName>
        <fullName evidence="2">PRISE-like Rossmann-fold domain-containing protein</fullName>
    </recommendedName>
</protein>
<dbReference type="Pfam" id="PF22917">
    <property type="entry name" value="PRISE"/>
    <property type="match status" value="1"/>
</dbReference>
<accession>A0A1J9Q5S5</accession>
<proteinExistence type="predicted"/>
<dbReference type="InterPro" id="IPR055222">
    <property type="entry name" value="PRISE-like_Rossmann-fold"/>
</dbReference>
<dbReference type="InterPro" id="IPR036291">
    <property type="entry name" value="NAD(P)-bd_dom_sf"/>
</dbReference>
<feature type="compositionally biased region" description="Polar residues" evidence="1">
    <location>
        <begin position="1"/>
        <end position="11"/>
    </location>
</feature>
<dbReference type="STRING" id="1658174.A0A1J9Q5S5"/>
<dbReference type="PANTHER" id="PTHR32487">
    <property type="entry name" value="3-OXO-DELTA(4,5)-STEROID 5-BETA-REDUCTASE"/>
    <property type="match status" value="1"/>
</dbReference>
<evidence type="ECO:0000313" key="4">
    <source>
        <dbReference type="Proteomes" id="UP000242791"/>
    </source>
</evidence>
<evidence type="ECO:0000259" key="2">
    <source>
        <dbReference type="Pfam" id="PF22917"/>
    </source>
</evidence>
<dbReference type="VEuPathDB" id="FungiDB:ACJ73_04816"/>
<dbReference type="SUPFAM" id="SSF51735">
    <property type="entry name" value="NAD(P)-binding Rossmann-fold domains"/>
    <property type="match status" value="1"/>
</dbReference>
<dbReference type="AlphaFoldDB" id="A0A1J9Q5S5"/>
<dbReference type="Proteomes" id="UP000242791">
    <property type="component" value="Unassembled WGS sequence"/>
</dbReference>
<name>A0A1J9Q5S5_9EURO</name>
<dbReference type="PANTHER" id="PTHR32487:SF29">
    <property type="entry name" value="NAD-DEPENDENT EPIMERASE_DEHYDRATASE DOMAIN-CONTAINING PROTEIN"/>
    <property type="match status" value="1"/>
</dbReference>
<sequence>MAGATSSSSPTARGIIKSLLSHLTATKPTTKREEDKKDTKRPATMVAQIQTPPQFTQIQSKGIYHGLPIIQESDTRKGLTAIVTGSNGISGSHMVRVLAEIPERWAKIYTMSRRAAVEGSKYENVTHLELDFLKSSPADLAKAMLEKGVKADYVFFYSYIQVPPKTEGSIWSDAQEMCNVNGALLSNFIQALKLASITPKRFMLQTGAKNYGGHLGTAKSPQVESDPRVTIEPNFYYDQEDLLFHYCKETGTEWNVVRPSFILGAAKDAAMNLAYSLGVFAAVHAHLRRPLLFPGNIASFDVIRDLSSAMLNSYMAEWAVLNPDAPNEAFNACDCSAVTPGALWTALAKIYGIEYKVPDPNAEYQSLTLPFDPPPRGFGPPEKIEFTYSIAAWAYDPQVHTAWQELAQEHGLVRNPFATPADRNRIFGFTDTAILGGTPVHFSMDKSRKLGWHGTTDSFASLRNALEEFVQMKMLPPLPSTA</sequence>
<feature type="compositionally biased region" description="Basic and acidic residues" evidence="1">
    <location>
        <begin position="30"/>
        <end position="41"/>
    </location>
</feature>
<gene>
    <name evidence="3" type="ORF">ACJ73_04816</name>
</gene>
<dbReference type="EMBL" id="LGTZ01000697">
    <property type="protein sequence ID" value="OJD23832.1"/>
    <property type="molecule type" value="Genomic_DNA"/>
</dbReference>
<organism evidence="3 4">
    <name type="scientific">Blastomyces percursus</name>
    <dbReference type="NCBI Taxonomy" id="1658174"/>
    <lineage>
        <taxon>Eukaryota</taxon>
        <taxon>Fungi</taxon>
        <taxon>Dikarya</taxon>
        <taxon>Ascomycota</taxon>
        <taxon>Pezizomycotina</taxon>
        <taxon>Eurotiomycetes</taxon>
        <taxon>Eurotiomycetidae</taxon>
        <taxon>Onygenales</taxon>
        <taxon>Ajellomycetaceae</taxon>
        <taxon>Blastomyces</taxon>
    </lineage>
</organism>
<keyword evidence="4" id="KW-1185">Reference proteome</keyword>
<dbReference type="Gene3D" id="3.40.50.720">
    <property type="entry name" value="NAD(P)-binding Rossmann-like Domain"/>
    <property type="match status" value="1"/>
</dbReference>